<dbReference type="InterPro" id="IPR037010">
    <property type="entry name" value="VitB12-dep_Met_synth_activ_sf"/>
</dbReference>
<reference evidence="3" key="1">
    <citation type="submission" date="2020-10" db="EMBL/GenBank/DDBJ databases">
        <authorList>
            <person name="Gilroy R."/>
        </authorList>
    </citation>
    <scope>NUCLEOTIDE SEQUENCE</scope>
    <source>
        <strain evidence="3">CHK158-818</strain>
    </source>
</reference>
<dbReference type="InterPro" id="IPR027417">
    <property type="entry name" value="P-loop_NTPase"/>
</dbReference>
<dbReference type="GO" id="GO:0008705">
    <property type="term" value="F:methionine synthase activity"/>
    <property type="evidence" value="ECO:0007669"/>
    <property type="project" value="InterPro"/>
</dbReference>
<dbReference type="PANTHER" id="PTHR13748:SF62">
    <property type="entry name" value="COBW DOMAIN-CONTAINING PROTEIN"/>
    <property type="match status" value="1"/>
</dbReference>
<organism evidence="3 4">
    <name type="scientific">Candidatus Gallibacteroides avistercoris</name>
    <dbReference type="NCBI Taxonomy" id="2840833"/>
    <lineage>
        <taxon>Bacteria</taxon>
        <taxon>Pseudomonadati</taxon>
        <taxon>Bacteroidota</taxon>
        <taxon>Bacteroidia</taxon>
        <taxon>Bacteroidales</taxon>
        <taxon>Bacteroidaceae</taxon>
        <taxon>Bacteroidaceae incertae sedis</taxon>
        <taxon>Candidatus Gallibacteroides</taxon>
    </lineage>
</organism>
<evidence type="ECO:0000313" key="4">
    <source>
        <dbReference type="Proteomes" id="UP000824112"/>
    </source>
</evidence>
<accession>A0A9D1SD76</accession>
<reference evidence="3" key="2">
    <citation type="journal article" date="2021" name="PeerJ">
        <title>Extensive microbial diversity within the chicken gut microbiome revealed by metagenomics and culture.</title>
        <authorList>
            <person name="Gilroy R."/>
            <person name="Ravi A."/>
            <person name="Getino M."/>
            <person name="Pursley I."/>
            <person name="Horton D.L."/>
            <person name="Alikhan N.F."/>
            <person name="Baker D."/>
            <person name="Gharbi K."/>
            <person name="Hall N."/>
            <person name="Watson M."/>
            <person name="Adriaenssens E.M."/>
            <person name="Foster-Nyarko E."/>
            <person name="Jarju S."/>
            <person name="Secka A."/>
            <person name="Antonio M."/>
            <person name="Oren A."/>
            <person name="Chaudhuri R.R."/>
            <person name="La Ragione R."/>
            <person name="Hildebrand F."/>
            <person name="Pallen M.J."/>
        </authorList>
    </citation>
    <scope>NUCLEOTIDE SEQUENCE</scope>
    <source>
        <strain evidence="3">CHK158-818</strain>
    </source>
</reference>
<feature type="domain" description="CobW/HypB/UreG nucleotide-binding" evidence="1">
    <location>
        <begin position="3"/>
        <end position="171"/>
    </location>
</feature>
<dbReference type="InterPro" id="IPR051316">
    <property type="entry name" value="Zinc-reg_GTPase_activator"/>
</dbReference>
<dbReference type="AlphaFoldDB" id="A0A9D1SD76"/>
<dbReference type="Gene3D" id="3.40.109.40">
    <property type="match status" value="1"/>
</dbReference>
<gene>
    <name evidence="3" type="ORF">IAB03_08625</name>
</gene>
<proteinExistence type="predicted"/>
<evidence type="ECO:0000259" key="2">
    <source>
        <dbReference type="Pfam" id="PF02965"/>
    </source>
</evidence>
<dbReference type="SUPFAM" id="SSF56507">
    <property type="entry name" value="Methionine synthase activation domain-like"/>
    <property type="match status" value="1"/>
</dbReference>
<dbReference type="SUPFAM" id="SSF52540">
    <property type="entry name" value="P-loop containing nucleoside triphosphate hydrolases"/>
    <property type="match status" value="1"/>
</dbReference>
<dbReference type="InterPro" id="IPR003495">
    <property type="entry name" value="CobW/HypB/UreG_nucleotide-bd"/>
</dbReference>
<evidence type="ECO:0000259" key="1">
    <source>
        <dbReference type="Pfam" id="PF02492"/>
    </source>
</evidence>
<comment type="caution">
    <text evidence="3">The sequence shown here is derived from an EMBL/GenBank/DDBJ whole genome shotgun (WGS) entry which is preliminary data.</text>
</comment>
<dbReference type="Proteomes" id="UP000824112">
    <property type="component" value="Unassembled WGS sequence"/>
</dbReference>
<dbReference type="InterPro" id="IPR004223">
    <property type="entry name" value="VitB12-dep_Met_synth_activ_dom"/>
</dbReference>
<dbReference type="Pfam" id="PF02492">
    <property type="entry name" value="cobW"/>
    <property type="match status" value="1"/>
</dbReference>
<dbReference type="EMBL" id="DVNA01000195">
    <property type="protein sequence ID" value="HIU55851.1"/>
    <property type="molecule type" value="Genomic_DNA"/>
</dbReference>
<protein>
    <submittedName>
        <fullName evidence="3">Cobalamin biosynthesis protein CobW</fullName>
    </submittedName>
</protein>
<evidence type="ECO:0000313" key="3">
    <source>
        <dbReference type="EMBL" id="HIU55851.1"/>
    </source>
</evidence>
<feature type="domain" description="AdoMet activation" evidence="2">
    <location>
        <begin position="377"/>
        <end position="499"/>
    </location>
</feature>
<dbReference type="PANTHER" id="PTHR13748">
    <property type="entry name" value="COBW-RELATED"/>
    <property type="match status" value="1"/>
</dbReference>
<dbReference type="Pfam" id="PF02965">
    <property type="entry name" value="Met_synt_B12"/>
    <property type="match status" value="1"/>
</dbReference>
<sequence>MKVFVLWGFLGSGKTTLINHLLHTYLKDKDVVIIENESGQESIDGIELRNQHYSVVELKSGCICCTLRLKLAETVKEIEQSLHPDWVLIEPSGLASLEDLLQIPDLCIEGTITLLDVKMFDFLMRLNPDFYRRQFYLSTTIFLTKCESIPPEKVKQITDNLISIQPQLQIIEDYRLLNDIEWESIWEKRCGQRKVFIPLSTKNTPPLFSTETFVLESPIDTDFFKTEFPKINGLFGDQIIRAKGLLEQQEGRWSRFDITGEDYSEKTIHGLKREEKSTISIWWKSNEDQSPSEWLSPFLNATEQPCSVNDLILSDEELFLYLGFKGSKPDSYTYELIQSLKKVALEICRPRLGYRFLTGKILDKQHLIVGDRLFKPDYVITKCFQKADLYAIMVASVGKELDDWIQAKRSEGDIMEAFVADALGSLLVEATVSYGLSSLTEKMKPKRLNTSNSYRPGYCGWNVREQQLLFSWLPPSFCGITLTDSCLMLPIKSVSSLIGIGREIEKEPYGCSICQRKDCFKKKEVF</sequence>
<dbReference type="GO" id="GO:0005737">
    <property type="term" value="C:cytoplasm"/>
    <property type="evidence" value="ECO:0007669"/>
    <property type="project" value="TreeGrafter"/>
</dbReference>
<dbReference type="Gene3D" id="3.40.50.300">
    <property type="entry name" value="P-loop containing nucleotide triphosphate hydrolases"/>
    <property type="match status" value="1"/>
</dbReference>
<name>A0A9D1SD76_9BACT</name>